<accession>A0A8H9IL95</accession>
<dbReference type="EMBL" id="BMXN01000002">
    <property type="protein sequence ID" value="GHD54981.1"/>
    <property type="molecule type" value="Genomic_DNA"/>
</dbReference>
<evidence type="ECO:0008006" key="4">
    <source>
        <dbReference type="Google" id="ProtNLM"/>
    </source>
</evidence>
<dbReference type="SUPFAM" id="SSF101756">
    <property type="entry name" value="Hypothetical protein YgiW"/>
    <property type="match status" value="1"/>
</dbReference>
<feature type="signal peptide" evidence="1">
    <location>
        <begin position="1"/>
        <end position="47"/>
    </location>
</feature>
<proteinExistence type="predicted"/>
<dbReference type="InterPro" id="IPR036700">
    <property type="entry name" value="BOBF_sf"/>
</dbReference>
<reference evidence="3" key="1">
    <citation type="journal article" date="2019" name="Int. J. Syst. Evol. Microbiol.">
        <title>The Global Catalogue of Microorganisms (GCM) 10K type strain sequencing project: providing services to taxonomists for standard genome sequencing and annotation.</title>
        <authorList>
            <consortium name="The Broad Institute Genomics Platform"/>
            <consortium name="The Broad Institute Genome Sequencing Center for Infectious Disease"/>
            <person name="Wu L."/>
            <person name="Ma J."/>
        </authorList>
    </citation>
    <scope>NUCLEOTIDE SEQUENCE [LARGE SCALE GENOMIC DNA]</scope>
    <source>
        <strain evidence="3">KCTC 22154</strain>
    </source>
</reference>
<evidence type="ECO:0000313" key="2">
    <source>
        <dbReference type="EMBL" id="GHD54981.1"/>
    </source>
</evidence>
<dbReference type="Proteomes" id="UP000623776">
    <property type="component" value="Unassembled WGS sequence"/>
</dbReference>
<comment type="caution">
    <text evidence="2">The sequence shown here is derived from an EMBL/GenBank/DDBJ whole genome shotgun (WGS) entry which is preliminary data.</text>
</comment>
<organism evidence="2 3">
    <name type="scientific">Vreelandella hamiltonii</name>
    <dbReference type="NCBI Taxonomy" id="502829"/>
    <lineage>
        <taxon>Bacteria</taxon>
        <taxon>Pseudomonadati</taxon>
        <taxon>Pseudomonadota</taxon>
        <taxon>Gammaproteobacteria</taxon>
        <taxon>Oceanospirillales</taxon>
        <taxon>Halomonadaceae</taxon>
        <taxon>Vreelandella</taxon>
    </lineage>
</organism>
<keyword evidence="1" id="KW-0732">Signal</keyword>
<name>A0A8H9IL95_9GAMM</name>
<keyword evidence="3" id="KW-1185">Reference proteome</keyword>
<sequence length="220" mass="24070">MAERIALITWVTTMLLYHWQAKATAIIAPLMRLGALCLALLALPAQAQPDLDTPATPIATAQSAGLYVEGVVSERFGTSFVLEDASGRLLIDTWPEGSANTEVQPGDEVGVFGLPDGQRMQARWLVIGNALIEVDEPMTSPPLAGNRLDRSAPVARASLAEPRNDDDFFREQASQAGYQPLGGVEYKSRHVELRAINPFGETVELHMEFSGDIYKERHRD</sequence>
<gene>
    <name evidence="2" type="ORF">GCM10007157_04140</name>
</gene>
<evidence type="ECO:0000256" key="1">
    <source>
        <dbReference type="SAM" id="SignalP"/>
    </source>
</evidence>
<evidence type="ECO:0000313" key="3">
    <source>
        <dbReference type="Proteomes" id="UP000623776"/>
    </source>
</evidence>
<dbReference type="AlphaFoldDB" id="A0A8H9IL95"/>
<protein>
    <recommendedName>
        <fullName evidence="4">DNA-binding protein</fullName>
    </recommendedName>
</protein>
<feature type="chain" id="PRO_5034981895" description="DNA-binding protein" evidence="1">
    <location>
        <begin position="48"/>
        <end position="220"/>
    </location>
</feature>